<dbReference type="InterPro" id="IPR023210">
    <property type="entry name" value="NADP_OxRdtase_dom"/>
</dbReference>
<feature type="domain" description="NADP-dependent oxidoreductase" evidence="1">
    <location>
        <begin position="15"/>
        <end position="263"/>
    </location>
</feature>
<dbReference type="InterPro" id="IPR020471">
    <property type="entry name" value="AKR"/>
</dbReference>
<protein>
    <submittedName>
        <fullName evidence="2">Aldo/keto reductase</fullName>
    </submittedName>
</protein>
<evidence type="ECO:0000313" key="3">
    <source>
        <dbReference type="Proteomes" id="UP000831068"/>
    </source>
</evidence>
<dbReference type="RefSeq" id="WP_243575967.1">
    <property type="nucleotide sequence ID" value="NZ_CP094529.1"/>
</dbReference>
<dbReference type="CDD" id="cd19138">
    <property type="entry name" value="AKR_YeaE"/>
    <property type="match status" value="1"/>
</dbReference>
<organism evidence="2 3">
    <name type="scientific">Chryseobacterium oryzae</name>
    <dbReference type="NCBI Taxonomy" id="2929799"/>
    <lineage>
        <taxon>Bacteria</taxon>
        <taxon>Pseudomonadati</taxon>
        <taxon>Bacteroidota</taxon>
        <taxon>Flavobacteriia</taxon>
        <taxon>Flavobacteriales</taxon>
        <taxon>Weeksellaceae</taxon>
        <taxon>Chryseobacterium group</taxon>
        <taxon>Chryseobacterium</taxon>
    </lineage>
</organism>
<dbReference type="Proteomes" id="UP000831068">
    <property type="component" value="Chromosome"/>
</dbReference>
<dbReference type="PIRSF" id="PIRSF000097">
    <property type="entry name" value="AKR"/>
    <property type="match status" value="1"/>
</dbReference>
<dbReference type="InterPro" id="IPR036812">
    <property type="entry name" value="NAD(P)_OxRdtase_dom_sf"/>
</dbReference>
<reference evidence="2 3" key="1">
    <citation type="submission" date="2022-03" db="EMBL/GenBank/DDBJ databases">
        <title>Chryseobacterium sp. isolated from the Andong Sikhe.</title>
        <authorList>
            <person name="Won M."/>
            <person name="Kim S.-J."/>
            <person name="Kwon S.-W."/>
        </authorList>
    </citation>
    <scope>NUCLEOTIDE SEQUENCE [LARGE SCALE GENOMIC DNA]</scope>
    <source>
        <strain evidence="2 3">ADR-1</strain>
    </source>
</reference>
<dbReference type="SUPFAM" id="SSF51430">
    <property type="entry name" value="NAD(P)-linked oxidoreductase"/>
    <property type="match status" value="1"/>
</dbReference>
<dbReference type="PANTHER" id="PTHR43638:SF3">
    <property type="entry name" value="ALDEHYDE REDUCTASE"/>
    <property type="match status" value="1"/>
</dbReference>
<dbReference type="Pfam" id="PF00248">
    <property type="entry name" value="Aldo_ket_red"/>
    <property type="match status" value="1"/>
</dbReference>
<evidence type="ECO:0000313" key="2">
    <source>
        <dbReference type="EMBL" id="UOE37556.1"/>
    </source>
</evidence>
<keyword evidence="3" id="KW-1185">Reference proteome</keyword>
<sequence>MKFVTLKNRNKVPALGQGCWKIGDHPNRRQQEIDTLRRGVELGMTLIDTAEYYGNGRSEDLISEAIEGMRDDIYLVSKVMPSNASYQGTIAACERSLGHLKTDRLDMYLLHWQGSYPVEETVRAFEKLVADGKILNWGVSNFDVQDLEDVFEVPNGKDCATNQVFYNLSHRGIEYDMFPWAKEEGIPLMAYSPIDESRLVSRNQLQRVADNHNATPAQIALAWSIQSGIVISIPKASTVAHVEDNAKAADIILTAEDNAILDAAFPPPHRKVNLEFI</sequence>
<accession>A0ABY4BHY8</accession>
<gene>
    <name evidence="2" type="ORF">MTP08_10840</name>
</gene>
<dbReference type="Gene3D" id="3.20.20.100">
    <property type="entry name" value="NADP-dependent oxidoreductase domain"/>
    <property type="match status" value="1"/>
</dbReference>
<name>A0ABY4BHY8_9FLAO</name>
<dbReference type="PANTHER" id="PTHR43638">
    <property type="entry name" value="OXIDOREDUCTASE, ALDO/KETO REDUCTASE FAMILY PROTEIN"/>
    <property type="match status" value="1"/>
</dbReference>
<dbReference type="PRINTS" id="PR00069">
    <property type="entry name" value="ALDKETRDTASE"/>
</dbReference>
<dbReference type="EMBL" id="CP094529">
    <property type="protein sequence ID" value="UOE37556.1"/>
    <property type="molecule type" value="Genomic_DNA"/>
</dbReference>
<evidence type="ECO:0000259" key="1">
    <source>
        <dbReference type="Pfam" id="PF00248"/>
    </source>
</evidence>
<proteinExistence type="predicted"/>